<proteinExistence type="predicted"/>
<reference evidence="1 2" key="1">
    <citation type="journal article" date="2023" name="Arcadia Sci">
        <title>De novo assembly of a long-read Amblyomma americanum tick genome.</title>
        <authorList>
            <person name="Chou S."/>
            <person name="Poskanzer K.E."/>
            <person name="Rollins M."/>
            <person name="Thuy-Boun P.S."/>
        </authorList>
    </citation>
    <scope>NUCLEOTIDE SEQUENCE [LARGE SCALE GENOMIC DNA]</scope>
    <source>
        <strain evidence="1">F_SG_1</strain>
        <tissue evidence="1">Salivary glands</tissue>
    </source>
</reference>
<dbReference type="Proteomes" id="UP001321473">
    <property type="component" value="Unassembled WGS sequence"/>
</dbReference>
<name>A0AAQ4FPI7_AMBAM</name>
<protein>
    <submittedName>
        <fullName evidence="1">Uncharacterized protein</fullName>
    </submittedName>
</protein>
<gene>
    <name evidence="1" type="ORF">V5799_021060</name>
</gene>
<evidence type="ECO:0000313" key="1">
    <source>
        <dbReference type="EMBL" id="KAK8789164.1"/>
    </source>
</evidence>
<keyword evidence="2" id="KW-1185">Reference proteome</keyword>
<organism evidence="1 2">
    <name type="scientific">Amblyomma americanum</name>
    <name type="common">Lone star tick</name>
    <dbReference type="NCBI Taxonomy" id="6943"/>
    <lineage>
        <taxon>Eukaryota</taxon>
        <taxon>Metazoa</taxon>
        <taxon>Ecdysozoa</taxon>
        <taxon>Arthropoda</taxon>
        <taxon>Chelicerata</taxon>
        <taxon>Arachnida</taxon>
        <taxon>Acari</taxon>
        <taxon>Parasitiformes</taxon>
        <taxon>Ixodida</taxon>
        <taxon>Ixodoidea</taxon>
        <taxon>Ixodidae</taxon>
        <taxon>Amblyomminae</taxon>
        <taxon>Amblyomma</taxon>
    </lineage>
</organism>
<sequence>MNSSPLRDGGLPVVGLCQINDVIKSHKQRYLVPLRKIAGRQGEMQILSSCALYVIWLDWKSSTAFEEEAHHSALCPS</sequence>
<evidence type="ECO:0000313" key="2">
    <source>
        <dbReference type="Proteomes" id="UP001321473"/>
    </source>
</evidence>
<dbReference type="EMBL" id="JARKHS020000056">
    <property type="protein sequence ID" value="KAK8789164.1"/>
    <property type="molecule type" value="Genomic_DNA"/>
</dbReference>
<comment type="caution">
    <text evidence="1">The sequence shown here is derived from an EMBL/GenBank/DDBJ whole genome shotgun (WGS) entry which is preliminary data.</text>
</comment>
<dbReference type="AlphaFoldDB" id="A0AAQ4FPI7"/>
<accession>A0AAQ4FPI7</accession>